<dbReference type="PIRSF" id="PIRSF001365">
    <property type="entry name" value="DHDPS"/>
    <property type="match status" value="1"/>
</dbReference>
<dbReference type="InterPro" id="IPR013785">
    <property type="entry name" value="Aldolase_TIM"/>
</dbReference>
<dbReference type="SMART" id="SM01130">
    <property type="entry name" value="DHDPS"/>
    <property type="match status" value="1"/>
</dbReference>
<dbReference type="Gene3D" id="3.20.20.70">
    <property type="entry name" value="Aldolase class I"/>
    <property type="match status" value="1"/>
</dbReference>
<protein>
    <submittedName>
        <fullName evidence="8">4-hydroxy-tetrahydrodipicolinate synthase</fullName>
    </submittedName>
</protein>
<evidence type="ECO:0000313" key="8">
    <source>
        <dbReference type="EMBL" id="SEO36442.1"/>
    </source>
</evidence>
<evidence type="ECO:0000256" key="3">
    <source>
        <dbReference type="PIRNR" id="PIRNR001365"/>
    </source>
</evidence>
<keyword evidence="2 3" id="KW-0456">Lyase</keyword>
<dbReference type="OrthoDB" id="9782828at2"/>
<evidence type="ECO:0000256" key="6">
    <source>
        <dbReference type="SAM" id="MobiDB-lite"/>
    </source>
</evidence>
<evidence type="ECO:0000313" key="9">
    <source>
        <dbReference type="Proteomes" id="UP000181951"/>
    </source>
</evidence>
<dbReference type="Pfam" id="PF00701">
    <property type="entry name" value="DHDPS"/>
    <property type="match status" value="1"/>
</dbReference>
<sequence>MTLADMIHVPLITPFGPTGQVDTESLEALAHRVLDDGATGLVALGTTAEAAALDDGERAAVTETVGRVCRARGARFTVGVGSGATGRTARELAALAALPSLPDAALVTVPSFTRPGEQGVIAHFRELAAASPVPLTVYHVSFRTGQPLGTAALRALAAIPGVTGMKYSTGAVDAEIVALLGDRPAGFEVLGGDDVFAPALLALGADGAVLASAHLATARWAELAATGDRELGHRLSALGAALFREPNPTVIKAVLHARGLIPTPYVRLPLLPAGAAARDAALDLLTALEQPRTAPARTAGAAAPAASPAEPRPAAAHLAS</sequence>
<dbReference type="GO" id="GO:0006508">
    <property type="term" value="P:proteolysis"/>
    <property type="evidence" value="ECO:0007669"/>
    <property type="project" value="InterPro"/>
</dbReference>
<accession>A0A1H8P3L8</accession>
<keyword evidence="9" id="KW-1185">Reference proteome</keyword>
<dbReference type="AlphaFoldDB" id="A0A1H8P3L8"/>
<dbReference type="PROSITE" id="PS50175">
    <property type="entry name" value="ASP_PROT_RETROV"/>
    <property type="match status" value="1"/>
</dbReference>
<feature type="binding site" evidence="5">
    <location>
        <position position="47"/>
    </location>
    <ligand>
        <name>pyruvate</name>
        <dbReference type="ChEBI" id="CHEBI:15361"/>
    </ligand>
</feature>
<dbReference type="GO" id="GO:0008840">
    <property type="term" value="F:4-hydroxy-tetrahydrodipicolinate synthase activity"/>
    <property type="evidence" value="ECO:0007669"/>
    <property type="project" value="TreeGrafter"/>
</dbReference>
<gene>
    <name evidence="8" type="ORF">SAMN05216267_102489</name>
</gene>
<comment type="similarity">
    <text evidence="1 3">Belongs to the DapA family.</text>
</comment>
<feature type="binding site" evidence="5">
    <location>
        <position position="209"/>
    </location>
    <ligand>
        <name>pyruvate</name>
        <dbReference type="ChEBI" id="CHEBI:15361"/>
    </ligand>
</feature>
<dbReference type="InterPro" id="IPR002220">
    <property type="entry name" value="DapA-like"/>
</dbReference>
<dbReference type="EMBL" id="FODD01000024">
    <property type="protein sequence ID" value="SEO36442.1"/>
    <property type="molecule type" value="Genomic_DNA"/>
</dbReference>
<evidence type="ECO:0000256" key="4">
    <source>
        <dbReference type="PIRSR" id="PIRSR001365-1"/>
    </source>
</evidence>
<organism evidence="8 9">
    <name type="scientific">Actinacidiphila rubida</name>
    <dbReference type="NCBI Taxonomy" id="310780"/>
    <lineage>
        <taxon>Bacteria</taxon>
        <taxon>Bacillati</taxon>
        <taxon>Actinomycetota</taxon>
        <taxon>Actinomycetes</taxon>
        <taxon>Kitasatosporales</taxon>
        <taxon>Streptomycetaceae</taxon>
        <taxon>Actinacidiphila</taxon>
    </lineage>
</organism>
<dbReference type="SUPFAM" id="SSF51569">
    <property type="entry name" value="Aldolase"/>
    <property type="match status" value="1"/>
</dbReference>
<dbReference type="PANTHER" id="PTHR12128:SF66">
    <property type="entry name" value="4-HYDROXY-2-OXOGLUTARATE ALDOLASE, MITOCHONDRIAL"/>
    <property type="match status" value="1"/>
</dbReference>
<evidence type="ECO:0000256" key="1">
    <source>
        <dbReference type="ARBA" id="ARBA00007592"/>
    </source>
</evidence>
<dbReference type="Proteomes" id="UP000181951">
    <property type="component" value="Unassembled WGS sequence"/>
</dbReference>
<dbReference type="GO" id="GO:0004190">
    <property type="term" value="F:aspartic-type endopeptidase activity"/>
    <property type="evidence" value="ECO:0007669"/>
    <property type="project" value="InterPro"/>
</dbReference>
<feature type="region of interest" description="Disordered" evidence="6">
    <location>
        <begin position="293"/>
        <end position="320"/>
    </location>
</feature>
<feature type="domain" description="Peptidase A2" evidence="7">
    <location>
        <begin position="197"/>
        <end position="280"/>
    </location>
</feature>
<dbReference type="PRINTS" id="PR00146">
    <property type="entry name" value="DHPICSNTHASE"/>
</dbReference>
<evidence type="ECO:0000259" key="7">
    <source>
        <dbReference type="PROSITE" id="PS50175"/>
    </source>
</evidence>
<feature type="active site" description="Proton donor/acceptor" evidence="4">
    <location>
        <position position="138"/>
    </location>
</feature>
<dbReference type="STRING" id="310780.SAMN05216267_102489"/>
<dbReference type="InterPro" id="IPR001995">
    <property type="entry name" value="Peptidase_A2_cat"/>
</dbReference>
<dbReference type="PANTHER" id="PTHR12128">
    <property type="entry name" value="DIHYDRODIPICOLINATE SYNTHASE"/>
    <property type="match status" value="1"/>
</dbReference>
<evidence type="ECO:0000256" key="2">
    <source>
        <dbReference type="ARBA" id="ARBA00023239"/>
    </source>
</evidence>
<evidence type="ECO:0000256" key="5">
    <source>
        <dbReference type="PIRSR" id="PIRSR001365-2"/>
    </source>
</evidence>
<reference evidence="8 9" key="1">
    <citation type="submission" date="2016-10" db="EMBL/GenBank/DDBJ databases">
        <authorList>
            <person name="de Groot N.N."/>
        </authorList>
    </citation>
    <scope>NUCLEOTIDE SEQUENCE [LARGE SCALE GENOMIC DNA]</scope>
    <source>
        <strain evidence="8 9">CGMCC 4.2026</strain>
    </source>
</reference>
<name>A0A1H8P3L8_9ACTN</name>
<proteinExistence type="inferred from homology"/>
<feature type="active site" description="Schiff-base intermediate with substrate" evidence="4">
    <location>
        <position position="166"/>
    </location>
</feature>